<comment type="similarity">
    <text evidence="3">Belongs to the aminoglycoside phosphotransferase family.</text>
</comment>
<dbReference type="AlphaFoldDB" id="A0A6C0RHD0"/>
<dbReference type="SUPFAM" id="SSF51011">
    <property type="entry name" value="Glycosyl hydrolase domain"/>
    <property type="match status" value="1"/>
</dbReference>
<evidence type="ECO:0000256" key="2">
    <source>
        <dbReference type="ARBA" id="ARBA00005496"/>
    </source>
</evidence>
<dbReference type="InterPro" id="IPR017853">
    <property type="entry name" value="GH"/>
</dbReference>
<dbReference type="NCBIfam" id="TIGR02456">
    <property type="entry name" value="treS_nterm"/>
    <property type="match status" value="1"/>
</dbReference>
<reference evidence="17 18" key="1">
    <citation type="submission" date="2020-02" db="EMBL/GenBank/DDBJ databases">
        <title>Genome sequencing for Draconibacterium sp. strain M1.</title>
        <authorList>
            <person name="Park S.-J."/>
        </authorList>
    </citation>
    <scope>NUCLEOTIDE SEQUENCE [LARGE SCALE GENOMIC DNA]</scope>
    <source>
        <strain evidence="17 18">M1</strain>
    </source>
</reference>
<dbReference type="InterPro" id="IPR013780">
    <property type="entry name" value="Glyco_hydro_b"/>
</dbReference>
<evidence type="ECO:0000256" key="3">
    <source>
        <dbReference type="ARBA" id="ARBA00006219"/>
    </source>
</evidence>
<evidence type="ECO:0000256" key="15">
    <source>
        <dbReference type="ARBA" id="ARBA00049067"/>
    </source>
</evidence>
<keyword evidence="9" id="KW-0547">Nucleotide-binding</keyword>
<evidence type="ECO:0000313" key="17">
    <source>
        <dbReference type="EMBL" id="QIA09075.1"/>
    </source>
</evidence>
<dbReference type="InterPro" id="IPR012811">
    <property type="entry name" value="TreS_maltokin_C_dom"/>
</dbReference>
<dbReference type="Pfam" id="PF18085">
    <property type="entry name" value="Mak_N_cap"/>
    <property type="match status" value="1"/>
</dbReference>
<dbReference type="Proteomes" id="UP000474630">
    <property type="component" value="Chromosome"/>
</dbReference>
<dbReference type="InterPro" id="IPR045857">
    <property type="entry name" value="O16G_dom_2"/>
</dbReference>
<dbReference type="Pfam" id="PF00128">
    <property type="entry name" value="Alpha-amylase"/>
    <property type="match status" value="1"/>
</dbReference>
<evidence type="ECO:0000256" key="5">
    <source>
        <dbReference type="ARBA" id="ARBA00012619"/>
    </source>
</evidence>
<dbReference type="GO" id="GO:0005975">
    <property type="term" value="P:carbohydrate metabolic process"/>
    <property type="evidence" value="ECO:0007669"/>
    <property type="project" value="InterPro"/>
</dbReference>
<evidence type="ECO:0000256" key="9">
    <source>
        <dbReference type="ARBA" id="ARBA00022741"/>
    </source>
</evidence>
<dbReference type="InterPro" id="IPR040999">
    <property type="entry name" value="Mak_N_cap"/>
</dbReference>
<dbReference type="EC" id="5.4.99.16" evidence="5"/>
<dbReference type="InterPro" id="IPR006047">
    <property type="entry name" value="GH13_cat_dom"/>
</dbReference>
<evidence type="ECO:0000256" key="7">
    <source>
        <dbReference type="ARBA" id="ARBA00022679"/>
    </source>
</evidence>
<dbReference type="SUPFAM" id="SSF56112">
    <property type="entry name" value="Protein kinase-like (PK-like)"/>
    <property type="match status" value="1"/>
</dbReference>
<sequence length="1106" mass="129090">MHKNDSKRWYKDAVIYQAHVRSFNDSNGDGIGDFKGLIEKLDYLKSLGVTAIWILPFYKSPLKDGGYDISDFTAINTDYGTMADFKRFVREAHKRELRVITELVLNHTSIEHKWFERARRAKPGSTYRDFYVWNETTDKYTDARIIFQDFEISNWTWDPVAKAYYWHRFYSHQPDLNFDNPSVHKAVTKVLDFWFNIGVDGLRLDAVPYLYEREGTNCENLPETHQFLKNLRKHIDEHYEDKMLLAEANQWPDDASEYFGDGDECHMNFNFPLMPRLYMSMRMEDRFPLIDIIEQTPQIPDNCQWAIFLRNHDELTLEMVSDEERDYMYKSFAQNAKQRINLGIRRRLAPLLNNDRKNIELMNILLFSLPGTPIVYYGDEIGMGDNVYLGDRDGVRTPMQWSADKNAGFSSAEPQQLFLPVIFNHDYHYESINVDNQDRNTTSLLWWMRRIIAKRKQYKAFSRGDIEFIDANNSKILAFTRTCEEQKILVIINLSRYSQQAELDLSDYAGYVPNEVFSQNKFKVIGKNPYIFPMQFKNYFWFELVKQEEEELTGISSTDSQLTLSAKDWNLMRESTQTEIQKLLLNYMHKSRWFRGKAKKISGIEIKNAIPLAIGELNSYVLIIECFYIEGKSEQYVIPLSITTGDKISEIKLNNKEAQVAFVNIDGHDGLLYDGSYDKKVRDLFFQLIHQKGKVKNKSGAIVGVPGKKINTKVKKSELPIPSKVLLADQSNTSVLYDNRFFFKLYRSPEEGSNPELEIIKTLTENTTFRNFPTFTGALEYHKNDAESSALGILVDFVPNEGNAWELTQSAIDRYFDHIIGERSSLMTEIKDENVNVVERFGEEKMKELLGPFFVEMVQLLGQRTAEMHLALDSVKNKKEFTPEPFSILYQKSLYQSFRTLIKRTINQMKSSKNKLNDEGKSLVDDIIKNESLLLSTMKYTLEKKKIHTSKTRVHGDYHLGQVLFTGKDFMIIDFEGEPTRSLTARNIKHCPFKDVAGMLRSFHYAIYMGQLENKSKIQERDDYMKPWLEAWYATVEKEFIASYLKTAGNASFIPEEERQINDLLSVYTIEKAIYEADYEFNNRPDWLHIPLNGLKKILDNLVEQE</sequence>
<keyword evidence="8" id="KW-0479">Metal-binding</keyword>
<dbReference type="RefSeq" id="WP_163347935.1">
    <property type="nucleotide sequence ID" value="NZ_CP048409.1"/>
</dbReference>
<comment type="catalytic activity">
    <reaction evidence="15">
        <text>D-maltose + ATP = alpha-maltose 1-phosphate + ADP + H(+)</text>
        <dbReference type="Rhea" id="RHEA:31915"/>
        <dbReference type="ChEBI" id="CHEBI:15378"/>
        <dbReference type="ChEBI" id="CHEBI:17306"/>
        <dbReference type="ChEBI" id="CHEBI:30616"/>
        <dbReference type="ChEBI" id="CHEBI:63576"/>
        <dbReference type="ChEBI" id="CHEBI:456216"/>
        <dbReference type="EC" id="2.7.1.175"/>
    </reaction>
</comment>
<evidence type="ECO:0000256" key="12">
    <source>
        <dbReference type="ARBA" id="ARBA00023235"/>
    </source>
</evidence>
<evidence type="ECO:0000259" key="16">
    <source>
        <dbReference type="SMART" id="SM00642"/>
    </source>
</evidence>
<keyword evidence="18" id="KW-1185">Reference proteome</keyword>
<name>A0A6C0RHD0_9BACT</name>
<dbReference type="Gene3D" id="3.90.1200.10">
    <property type="match status" value="1"/>
</dbReference>
<dbReference type="Pfam" id="PF16657">
    <property type="entry name" value="Malt_amylase_C"/>
    <property type="match status" value="1"/>
</dbReference>
<keyword evidence="12 17" id="KW-0413">Isomerase</keyword>
<dbReference type="SMART" id="SM00642">
    <property type="entry name" value="Aamy"/>
    <property type="match status" value="1"/>
</dbReference>
<dbReference type="EC" id="2.7.1.175" evidence="4"/>
<dbReference type="GO" id="GO:0047471">
    <property type="term" value="F:maltose alpha-D-glucosyltransferase activity"/>
    <property type="evidence" value="ECO:0007669"/>
    <property type="project" value="UniProtKB-EC"/>
</dbReference>
<evidence type="ECO:0000256" key="11">
    <source>
        <dbReference type="ARBA" id="ARBA00022840"/>
    </source>
</evidence>
<dbReference type="GO" id="GO:0005524">
    <property type="term" value="F:ATP binding"/>
    <property type="evidence" value="ECO:0007669"/>
    <property type="project" value="UniProtKB-KW"/>
</dbReference>
<keyword evidence="10" id="KW-0106">Calcium</keyword>
<evidence type="ECO:0000256" key="1">
    <source>
        <dbReference type="ARBA" id="ARBA00001595"/>
    </source>
</evidence>
<evidence type="ECO:0000256" key="6">
    <source>
        <dbReference type="ARBA" id="ARBA00013882"/>
    </source>
</evidence>
<accession>A0A6C0RHD0</accession>
<dbReference type="NCBIfam" id="TIGR02457">
    <property type="entry name" value="TreS_Cterm"/>
    <property type="match status" value="1"/>
</dbReference>
<dbReference type="KEGG" id="drc:G0Q07_15740"/>
<dbReference type="EMBL" id="CP048409">
    <property type="protein sequence ID" value="QIA09075.1"/>
    <property type="molecule type" value="Genomic_DNA"/>
</dbReference>
<dbReference type="GO" id="GO:0046872">
    <property type="term" value="F:metal ion binding"/>
    <property type="evidence" value="ECO:0007669"/>
    <property type="project" value="UniProtKB-KW"/>
</dbReference>
<feature type="domain" description="Glycosyl hydrolase family 13 catalytic" evidence="16">
    <location>
        <begin position="17"/>
        <end position="416"/>
    </location>
</feature>
<dbReference type="InterPro" id="IPR012810">
    <property type="entry name" value="TreS/a-amylase_N"/>
</dbReference>
<dbReference type="Gene3D" id="3.90.400.10">
    <property type="entry name" value="Oligo-1,6-glucosidase, Domain 2"/>
    <property type="match status" value="1"/>
</dbReference>
<dbReference type="PANTHER" id="PTHR10357">
    <property type="entry name" value="ALPHA-AMYLASE FAMILY MEMBER"/>
    <property type="match status" value="1"/>
</dbReference>
<comment type="similarity">
    <text evidence="2">Belongs to the glycosyl hydrolase 13 family. TreS subfamily.</text>
</comment>
<dbReference type="InterPro" id="IPR011009">
    <property type="entry name" value="Kinase-like_dom_sf"/>
</dbReference>
<dbReference type="Gene3D" id="3.20.20.80">
    <property type="entry name" value="Glycosidases"/>
    <property type="match status" value="1"/>
</dbReference>
<gene>
    <name evidence="17" type="primary">treS</name>
    <name evidence="17" type="ORF">G0Q07_15740</name>
</gene>
<dbReference type="SUPFAM" id="SSF51445">
    <property type="entry name" value="(Trans)glycosidases"/>
    <property type="match status" value="1"/>
</dbReference>
<dbReference type="FunFam" id="3.20.20.80:FF:000055">
    <property type="entry name" value="Trehalose synthase"/>
    <property type="match status" value="1"/>
</dbReference>
<protein>
    <recommendedName>
        <fullName evidence="6">Maltokinase</fullName>
        <ecNumber evidence="4">2.7.1.175</ecNumber>
        <ecNumber evidence="5">5.4.99.16</ecNumber>
    </recommendedName>
    <alternativeName>
        <fullName evidence="14">Maltose alpha-D-glucosyltransferase</fullName>
    </alternativeName>
    <alternativeName>
        <fullName evidence="13">Maltose-1-phosphate synthase</fullName>
    </alternativeName>
</protein>
<evidence type="ECO:0000256" key="10">
    <source>
        <dbReference type="ARBA" id="ARBA00022837"/>
    </source>
</evidence>
<dbReference type="CDD" id="cd11334">
    <property type="entry name" value="AmyAc_TreS"/>
    <property type="match status" value="1"/>
</dbReference>
<dbReference type="InterPro" id="IPR032091">
    <property type="entry name" value="Malt_amylase-like_C"/>
</dbReference>
<dbReference type="Gene3D" id="2.60.40.1180">
    <property type="entry name" value="Golgi alpha-mannosidase II"/>
    <property type="match status" value="1"/>
</dbReference>
<evidence type="ECO:0000256" key="14">
    <source>
        <dbReference type="ARBA" id="ARBA00031378"/>
    </source>
</evidence>
<evidence type="ECO:0000256" key="13">
    <source>
        <dbReference type="ARBA" id="ARBA00031251"/>
    </source>
</evidence>
<comment type="catalytic activity">
    <reaction evidence="1">
        <text>D-maltose = alpha,alpha-trehalose</text>
        <dbReference type="Rhea" id="RHEA:15145"/>
        <dbReference type="ChEBI" id="CHEBI:16551"/>
        <dbReference type="ChEBI" id="CHEBI:17306"/>
        <dbReference type="EC" id="5.4.99.16"/>
    </reaction>
</comment>
<evidence type="ECO:0000256" key="8">
    <source>
        <dbReference type="ARBA" id="ARBA00022723"/>
    </source>
</evidence>
<keyword evidence="7 17" id="KW-0808">Transferase</keyword>
<proteinExistence type="inferred from homology"/>
<evidence type="ECO:0000256" key="4">
    <source>
        <dbReference type="ARBA" id="ARBA00011962"/>
    </source>
</evidence>
<keyword evidence="11" id="KW-0067">ATP-binding</keyword>
<dbReference type="GO" id="GO:0016740">
    <property type="term" value="F:transferase activity"/>
    <property type="evidence" value="ECO:0007669"/>
    <property type="project" value="UniProtKB-KW"/>
</dbReference>
<organism evidence="17 18">
    <name type="scientific">Draconibacterium halophilum</name>
    <dbReference type="NCBI Taxonomy" id="2706887"/>
    <lineage>
        <taxon>Bacteria</taxon>
        <taxon>Pseudomonadati</taxon>
        <taxon>Bacteroidota</taxon>
        <taxon>Bacteroidia</taxon>
        <taxon>Marinilabiliales</taxon>
        <taxon>Prolixibacteraceae</taxon>
        <taxon>Draconibacterium</taxon>
    </lineage>
</organism>
<evidence type="ECO:0000313" key="18">
    <source>
        <dbReference type="Proteomes" id="UP000474630"/>
    </source>
</evidence>
<dbReference type="PANTHER" id="PTHR10357:SF219">
    <property type="entry name" value="MALTOSE ALPHA-D-GLUCOSYLTRANSFERASE"/>
    <property type="match status" value="1"/>
</dbReference>